<dbReference type="CDD" id="cd01918">
    <property type="entry name" value="HprK_C"/>
    <property type="match status" value="1"/>
</dbReference>
<accession>A0A844Y2C0</accession>
<protein>
    <submittedName>
        <fullName evidence="2">Serine kinase</fullName>
    </submittedName>
</protein>
<gene>
    <name evidence="2" type="ORF">GRI42_07980</name>
</gene>
<dbReference type="GO" id="GO:0006109">
    <property type="term" value="P:regulation of carbohydrate metabolic process"/>
    <property type="evidence" value="ECO:0007669"/>
    <property type="project" value="InterPro"/>
</dbReference>
<keyword evidence="2" id="KW-0418">Kinase</keyword>
<name>A0A844Y2C0_9SPHN</name>
<evidence type="ECO:0000313" key="2">
    <source>
        <dbReference type="EMBL" id="MXO51242.1"/>
    </source>
</evidence>
<dbReference type="AlphaFoldDB" id="A0A844Y2C0"/>
<proteinExistence type="predicted"/>
<evidence type="ECO:0000313" key="3">
    <source>
        <dbReference type="Proteomes" id="UP000444185"/>
    </source>
</evidence>
<dbReference type="GO" id="GO:0005524">
    <property type="term" value="F:ATP binding"/>
    <property type="evidence" value="ECO:0007669"/>
    <property type="project" value="InterPro"/>
</dbReference>
<dbReference type="EMBL" id="WTYF01000004">
    <property type="protein sequence ID" value="MXO51242.1"/>
    <property type="molecule type" value="Genomic_DNA"/>
</dbReference>
<dbReference type="Proteomes" id="UP000444185">
    <property type="component" value="Unassembled WGS sequence"/>
</dbReference>
<dbReference type="Pfam" id="PF07475">
    <property type="entry name" value="Hpr_kinase_C"/>
    <property type="match status" value="1"/>
</dbReference>
<dbReference type="SUPFAM" id="SSF53795">
    <property type="entry name" value="PEP carboxykinase-like"/>
    <property type="match status" value="1"/>
</dbReference>
<keyword evidence="3" id="KW-1185">Reference proteome</keyword>
<dbReference type="InterPro" id="IPR027417">
    <property type="entry name" value="P-loop_NTPase"/>
</dbReference>
<dbReference type="InterPro" id="IPR011104">
    <property type="entry name" value="Hpr_kin/Pase_C"/>
</dbReference>
<dbReference type="Gene3D" id="3.40.50.300">
    <property type="entry name" value="P-loop containing nucleotide triphosphate hydrolases"/>
    <property type="match status" value="1"/>
</dbReference>
<feature type="domain" description="HPr kinase/phosphorylase C-terminal" evidence="1">
    <location>
        <begin position="5"/>
        <end position="76"/>
    </location>
</feature>
<organism evidence="2 3">
    <name type="scientific">Qipengyuania gaetbuli</name>
    <dbReference type="NCBI Taxonomy" id="266952"/>
    <lineage>
        <taxon>Bacteria</taxon>
        <taxon>Pseudomonadati</taxon>
        <taxon>Pseudomonadota</taxon>
        <taxon>Alphaproteobacteria</taxon>
        <taxon>Sphingomonadales</taxon>
        <taxon>Erythrobacteraceae</taxon>
        <taxon>Qipengyuania</taxon>
    </lineage>
</organism>
<sequence>MANVTCVAVRGRGIVIEGVPGSGKSELALALIDRGAVLVGDDGITVEVSGGQAIASPPPNTAGKLEVRGVGIIDLPTTSAPIALVLRVVEEAPRYPLEIGTSQIAGVAVPCLPFTAGDAIQALRAEYALEKHGLALPHEGGSNDMLQA</sequence>
<comment type="caution">
    <text evidence="2">The sequence shown here is derived from an EMBL/GenBank/DDBJ whole genome shotgun (WGS) entry which is preliminary data.</text>
</comment>
<dbReference type="GO" id="GO:0000155">
    <property type="term" value="F:phosphorelay sensor kinase activity"/>
    <property type="evidence" value="ECO:0007669"/>
    <property type="project" value="InterPro"/>
</dbReference>
<reference evidence="2 3" key="1">
    <citation type="submission" date="2019-12" db="EMBL/GenBank/DDBJ databases">
        <title>Genomic-based taxomic classification of the family Erythrobacteraceae.</title>
        <authorList>
            <person name="Xu L."/>
        </authorList>
    </citation>
    <scope>NUCLEOTIDE SEQUENCE [LARGE SCALE GENOMIC DNA]</scope>
    <source>
        <strain evidence="2 3">DSM 16225</strain>
    </source>
</reference>
<keyword evidence="2" id="KW-0808">Transferase</keyword>
<dbReference type="OrthoDB" id="8326226at2"/>
<evidence type="ECO:0000259" key="1">
    <source>
        <dbReference type="Pfam" id="PF07475"/>
    </source>
</evidence>